<keyword evidence="2" id="KW-0472">Membrane</keyword>
<feature type="compositionally biased region" description="Polar residues" evidence="1">
    <location>
        <begin position="416"/>
        <end position="443"/>
    </location>
</feature>
<organism evidence="4 5">
    <name type="scientific">Podospora fimiseda</name>
    <dbReference type="NCBI Taxonomy" id="252190"/>
    <lineage>
        <taxon>Eukaryota</taxon>
        <taxon>Fungi</taxon>
        <taxon>Dikarya</taxon>
        <taxon>Ascomycota</taxon>
        <taxon>Pezizomycotina</taxon>
        <taxon>Sordariomycetes</taxon>
        <taxon>Sordariomycetidae</taxon>
        <taxon>Sordariales</taxon>
        <taxon>Podosporaceae</taxon>
        <taxon>Podospora</taxon>
    </lineage>
</organism>
<feature type="region of interest" description="Disordered" evidence="1">
    <location>
        <begin position="495"/>
        <end position="551"/>
    </location>
</feature>
<feature type="region of interest" description="Disordered" evidence="1">
    <location>
        <begin position="415"/>
        <end position="455"/>
    </location>
</feature>
<dbReference type="EMBL" id="MU865307">
    <property type="protein sequence ID" value="KAK4229548.1"/>
    <property type="molecule type" value="Genomic_DNA"/>
</dbReference>
<proteinExistence type="predicted"/>
<evidence type="ECO:0000256" key="1">
    <source>
        <dbReference type="SAM" id="MobiDB-lite"/>
    </source>
</evidence>
<keyword evidence="5" id="KW-1185">Reference proteome</keyword>
<evidence type="ECO:0008006" key="6">
    <source>
        <dbReference type="Google" id="ProtNLM"/>
    </source>
</evidence>
<reference evidence="4" key="2">
    <citation type="submission" date="2023-05" db="EMBL/GenBank/DDBJ databases">
        <authorList>
            <consortium name="Lawrence Berkeley National Laboratory"/>
            <person name="Steindorff A."/>
            <person name="Hensen N."/>
            <person name="Bonometti L."/>
            <person name="Westerberg I."/>
            <person name="Brannstrom I.O."/>
            <person name="Guillou S."/>
            <person name="Cros-Aarteil S."/>
            <person name="Calhoun S."/>
            <person name="Haridas S."/>
            <person name="Kuo A."/>
            <person name="Mondo S."/>
            <person name="Pangilinan J."/>
            <person name="Riley R."/>
            <person name="Labutti K."/>
            <person name="Andreopoulos B."/>
            <person name="Lipzen A."/>
            <person name="Chen C."/>
            <person name="Yanf M."/>
            <person name="Daum C."/>
            <person name="Ng V."/>
            <person name="Clum A."/>
            <person name="Ohm R."/>
            <person name="Martin F."/>
            <person name="Silar P."/>
            <person name="Natvig D."/>
            <person name="Lalanne C."/>
            <person name="Gautier V."/>
            <person name="Ament-Velasquez S.L."/>
            <person name="Kruys A."/>
            <person name="Hutchinson M.I."/>
            <person name="Powell A.J."/>
            <person name="Barry K."/>
            <person name="Miller A.N."/>
            <person name="Grigoriev I.V."/>
            <person name="Debuchy R."/>
            <person name="Gladieux P."/>
            <person name="Thoren M.H."/>
            <person name="Johannesson H."/>
        </authorList>
    </citation>
    <scope>NUCLEOTIDE SEQUENCE</scope>
    <source>
        <strain evidence="4">CBS 990.96</strain>
    </source>
</reference>
<gene>
    <name evidence="4" type="ORF">QBC38DRAFT_359191</name>
</gene>
<protein>
    <recommendedName>
        <fullName evidence="6">Fucose-specific lectin</fullName>
    </recommendedName>
</protein>
<dbReference type="Gene3D" id="2.120.10.70">
    <property type="entry name" value="Fucose-specific lectin"/>
    <property type="match status" value="2"/>
</dbReference>
<accession>A0AAN7H1Y0</accession>
<reference evidence="4" key="1">
    <citation type="journal article" date="2023" name="Mol. Phylogenet. Evol.">
        <title>Genome-scale phylogeny and comparative genomics of the fungal order Sordariales.</title>
        <authorList>
            <person name="Hensen N."/>
            <person name="Bonometti L."/>
            <person name="Westerberg I."/>
            <person name="Brannstrom I.O."/>
            <person name="Guillou S."/>
            <person name="Cros-Aarteil S."/>
            <person name="Calhoun S."/>
            <person name="Haridas S."/>
            <person name="Kuo A."/>
            <person name="Mondo S."/>
            <person name="Pangilinan J."/>
            <person name="Riley R."/>
            <person name="LaButti K."/>
            <person name="Andreopoulos B."/>
            <person name="Lipzen A."/>
            <person name="Chen C."/>
            <person name="Yan M."/>
            <person name="Daum C."/>
            <person name="Ng V."/>
            <person name="Clum A."/>
            <person name="Steindorff A."/>
            <person name="Ohm R.A."/>
            <person name="Martin F."/>
            <person name="Silar P."/>
            <person name="Natvig D.O."/>
            <person name="Lalanne C."/>
            <person name="Gautier V."/>
            <person name="Ament-Velasquez S.L."/>
            <person name="Kruys A."/>
            <person name="Hutchinson M.I."/>
            <person name="Powell A.J."/>
            <person name="Barry K."/>
            <person name="Miller A.N."/>
            <person name="Grigoriev I.V."/>
            <person name="Debuchy R."/>
            <person name="Gladieux P."/>
            <person name="Hiltunen Thoren M."/>
            <person name="Johannesson H."/>
        </authorList>
    </citation>
    <scope>NUCLEOTIDE SEQUENCE</scope>
    <source>
        <strain evidence="4">CBS 990.96</strain>
    </source>
</reference>
<evidence type="ECO:0000256" key="2">
    <source>
        <dbReference type="SAM" id="Phobius"/>
    </source>
</evidence>
<keyword evidence="2" id="KW-0812">Transmembrane</keyword>
<sequence>MPSLFSTLMLLGAAASPATAAIAAWWDGIGPQIILQNETTGQIRYSKCGQRDVPLYSPDDGSVFSLDYTPKNGTPLAGTGYWTEILTVASIYYIDQRNQIANALFHCNMSTGKFESKGNWIVSKPAPSIHNNTGLAAVLLGATGGYRVYYHDKDFQLSEIGYTVDDNWQYRGVISKDINASPAIGAAFSGKVNITVATPRDSRHIAVTRYNNDTTWHRTTLPRALQGNLTNSETNRTNIAINETAPFNFTLTAWDGTAKSMGVSIDKEYTRSIFYIGNDNNLYQVANKNYYWSQRNQSTVFWPKADKPSADLAVAYEFNTNLVRAYYMVNGSLAEIKFENDNWKAWAPVATPPPQAVIAPPPPANSTETKEENTAMGLSAGAKAGIGVGVSLGVIAIGALIALFFLVRRRKDDSNLEQLPQQPGQYEDNSTTIAPDTPASSYGSPDGHPKPYAQGMSQYDHYAWEQKNAVPGAAPQYGVHQLDAQTRPTEMYAPEPMYELPNQGYSHELVADPPRSGTAVSSELEQPQQQYQQQQQYQHQQHQQQQRYQAP</sequence>
<feature type="compositionally biased region" description="Low complexity" evidence="1">
    <location>
        <begin position="526"/>
        <end position="551"/>
    </location>
</feature>
<feature type="chain" id="PRO_5042955445" description="Fucose-specific lectin" evidence="3">
    <location>
        <begin position="21"/>
        <end position="551"/>
    </location>
</feature>
<comment type="caution">
    <text evidence="4">The sequence shown here is derived from an EMBL/GenBank/DDBJ whole genome shotgun (WGS) entry which is preliminary data.</text>
</comment>
<evidence type="ECO:0000313" key="5">
    <source>
        <dbReference type="Proteomes" id="UP001301958"/>
    </source>
</evidence>
<dbReference type="AlphaFoldDB" id="A0AAN7H1Y0"/>
<keyword evidence="2" id="KW-1133">Transmembrane helix</keyword>
<evidence type="ECO:0000313" key="4">
    <source>
        <dbReference type="EMBL" id="KAK4229548.1"/>
    </source>
</evidence>
<evidence type="ECO:0000256" key="3">
    <source>
        <dbReference type="SAM" id="SignalP"/>
    </source>
</evidence>
<keyword evidence="3" id="KW-0732">Signal</keyword>
<dbReference type="Proteomes" id="UP001301958">
    <property type="component" value="Unassembled WGS sequence"/>
</dbReference>
<feature type="signal peptide" evidence="3">
    <location>
        <begin position="1"/>
        <end position="20"/>
    </location>
</feature>
<dbReference type="SUPFAM" id="SSF89372">
    <property type="entry name" value="Fucose-specific lectin"/>
    <property type="match status" value="1"/>
</dbReference>
<feature type="transmembrane region" description="Helical" evidence="2">
    <location>
        <begin position="384"/>
        <end position="407"/>
    </location>
</feature>
<name>A0AAN7H1Y0_9PEZI</name>